<gene>
    <name evidence="4" type="ORF">A0H81_08913</name>
</gene>
<comment type="caution">
    <text evidence="4">The sequence shown here is derived from an EMBL/GenBank/DDBJ whole genome shotgun (WGS) entry which is preliminary data.</text>
</comment>
<evidence type="ECO:0000256" key="2">
    <source>
        <dbReference type="SAM" id="MobiDB-lite"/>
    </source>
</evidence>
<dbReference type="AlphaFoldDB" id="A0A1C7M524"/>
<dbReference type="SUPFAM" id="SSF54928">
    <property type="entry name" value="RNA-binding domain, RBD"/>
    <property type="match status" value="1"/>
</dbReference>
<feature type="region of interest" description="Disordered" evidence="2">
    <location>
        <begin position="48"/>
        <end position="74"/>
    </location>
</feature>
<evidence type="ECO:0000256" key="1">
    <source>
        <dbReference type="PROSITE-ProRule" id="PRU00176"/>
    </source>
</evidence>
<evidence type="ECO:0000259" key="3">
    <source>
        <dbReference type="PROSITE" id="PS50102"/>
    </source>
</evidence>
<dbReference type="GO" id="GO:0003723">
    <property type="term" value="F:RNA binding"/>
    <property type="evidence" value="ECO:0007669"/>
    <property type="project" value="UniProtKB-UniRule"/>
</dbReference>
<organism evidence="4 5">
    <name type="scientific">Grifola frondosa</name>
    <name type="common">Maitake</name>
    <name type="synonym">Polyporus frondosus</name>
    <dbReference type="NCBI Taxonomy" id="5627"/>
    <lineage>
        <taxon>Eukaryota</taxon>
        <taxon>Fungi</taxon>
        <taxon>Dikarya</taxon>
        <taxon>Basidiomycota</taxon>
        <taxon>Agaricomycotina</taxon>
        <taxon>Agaricomycetes</taxon>
        <taxon>Polyporales</taxon>
        <taxon>Grifolaceae</taxon>
        <taxon>Grifola</taxon>
    </lineage>
</organism>
<dbReference type="SMART" id="SM00360">
    <property type="entry name" value="RRM"/>
    <property type="match status" value="1"/>
</dbReference>
<keyword evidence="1" id="KW-0694">RNA-binding</keyword>
<feature type="domain" description="RRM" evidence="3">
    <location>
        <begin position="74"/>
        <end position="136"/>
    </location>
</feature>
<dbReference type="EMBL" id="LUGG01000011">
    <property type="protein sequence ID" value="OBZ71469.1"/>
    <property type="molecule type" value="Genomic_DNA"/>
</dbReference>
<dbReference type="InterPro" id="IPR012677">
    <property type="entry name" value="Nucleotide-bd_a/b_plait_sf"/>
</dbReference>
<reference evidence="4 5" key="1">
    <citation type="submission" date="2016-03" db="EMBL/GenBank/DDBJ databases">
        <title>Whole genome sequencing of Grifola frondosa 9006-11.</title>
        <authorList>
            <person name="Min B."/>
            <person name="Park H."/>
            <person name="Kim J.-G."/>
            <person name="Cho H."/>
            <person name="Oh Y.-L."/>
            <person name="Kong W.-S."/>
            <person name="Choi I.-G."/>
        </authorList>
    </citation>
    <scope>NUCLEOTIDE SEQUENCE [LARGE SCALE GENOMIC DNA]</scope>
    <source>
        <strain evidence="4 5">9006-11</strain>
    </source>
</reference>
<dbReference type="InterPro" id="IPR000504">
    <property type="entry name" value="RRM_dom"/>
</dbReference>
<dbReference type="Pfam" id="PF00076">
    <property type="entry name" value="RRM_1"/>
    <property type="match status" value="1"/>
</dbReference>
<name>A0A1C7M524_GRIFR</name>
<sequence>MLAGLFLAQSRSALRRLRPIRTECIWNMHSTGVGRLLQLTTIRSFSDTGSRWEDQSDVEESIQPSQNQRKKEKPTLFVSNLPLSTTEAQVRELFAEYGGAYIRLRGVGYASAAFRSAEVARQALDDSKKKPLVLAN</sequence>
<evidence type="ECO:0000313" key="4">
    <source>
        <dbReference type="EMBL" id="OBZ71469.1"/>
    </source>
</evidence>
<protein>
    <recommendedName>
        <fullName evidence="3">RRM domain-containing protein</fullName>
    </recommendedName>
</protein>
<keyword evidence="5" id="KW-1185">Reference proteome</keyword>
<accession>A0A1C7M524</accession>
<dbReference type="Proteomes" id="UP000092993">
    <property type="component" value="Unassembled WGS sequence"/>
</dbReference>
<dbReference type="CDD" id="cd00590">
    <property type="entry name" value="RRM_SF"/>
    <property type="match status" value="1"/>
</dbReference>
<dbReference type="PROSITE" id="PS50102">
    <property type="entry name" value="RRM"/>
    <property type="match status" value="1"/>
</dbReference>
<evidence type="ECO:0000313" key="5">
    <source>
        <dbReference type="Proteomes" id="UP000092993"/>
    </source>
</evidence>
<proteinExistence type="predicted"/>
<dbReference type="InterPro" id="IPR035979">
    <property type="entry name" value="RBD_domain_sf"/>
</dbReference>
<dbReference type="Gene3D" id="3.30.70.330">
    <property type="match status" value="1"/>
</dbReference>